<evidence type="ECO:0000256" key="4">
    <source>
        <dbReference type="ARBA" id="ARBA00023235"/>
    </source>
</evidence>
<dbReference type="InterPro" id="IPR011990">
    <property type="entry name" value="TPR-like_helical_dom_sf"/>
</dbReference>
<evidence type="ECO:0000256" key="2">
    <source>
        <dbReference type="ARBA" id="ARBA00013194"/>
    </source>
</evidence>
<name>A0AAV7JP67_9METZ</name>
<evidence type="ECO:0000256" key="5">
    <source>
        <dbReference type="ARBA" id="ARBA00029569"/>
    </source>
</evidence>
<reference evidence="6 7" key="1">
    <citation type="journal article" date="2023" name="BMC Biol.">
        <title>The compact genome of the sponge Oopsacas minuta (Hexactinellida) is lacking key metazoan core genes.</title>
        <authorList>
            <person name="Santini S."/>
            <person name="Schenkelaars Q."/>
            <person name="Jourda C."/>
            <person name="Duchesne M."/>
            <person name="Belahbib H."/>
            <person name="Rocher C."/>
            <person name="Selva M."/>
            <person name="Riesgo A."/>
            <person name="Vervoort M."/>
            <person name="Leys S.P."/>
            <person name="Kodjabachian L."/>
            <person name="Le Bivic A."/>
            <person name="Borchiellini C."/>
            <person name="Claverie J.M."/>
            <person name="Renard E."/>
        </authorList>
    </citation>
    <scope>NUCLEOTIDE SEQUENCE [LARGE SCALE GENOMIC DNA]</scope>
    <source>
        <strain evidence="6">SPO-2</strain>
    </source>
</reference>
<dbReference type="SMART" id="SM00028">
    <property type="entry name" value="TPR"/>
    <property type="match status" value="2"/>
</dbReference>
<dbReference type="EC" id="5.2.1.8" evidence="2"/>
<dbReference type="InterPro" id="IPR019734">
    <property type="entry name" value="TPR_rpt"/>
</dbReference>
<dbReference type="SUPFAM" id="SSF48452">
    <property type="entry name" value="TPR-like"/>
    <property type="match status" value="1"/>
</dbReference>
<accession>A0AAV7JP67</accession>
<gene>
    <name evidence="6" type="ORF">LOD99_7666</name>
</gene>
<organism evidence="6 7">
    <name type="scientific">Oopsacas minuta</name>
    <dbReference type="NCBI Taxonomy" id="111878"/>
    <lineage>
        <taxon>Eukaryota</taxon>
        <taxon>Metazoa</taxon>
        <taxon>Porifera</taxon>
        <taxon>Hexactinellida</taxon>
        <taxon>Hexasterophora</taxon>
        <taxon>Lyssacinosida</taxon>
        <taxon>Leucopsacidae</taxon>
        <taxon>Oopsacas</taxon>
    </lineage>
</organism>
<dbReference type="PANTHER" id="PTHR46512">
    <property type="entry name" value="PEPTIDYLPROLYL ISOMERASE"/>
    <property type="match status" value="1"/>
</dbReference>
<evidence type="ECO:0000256" key="1">
    <source>
        <dbReference type="ARBA" id="ARBA00000971"/>
    </source>
</evidence>
<dbReference type="AlphaFoldDB" id="A0AAV7JP67"/>
<keyword evidence="4" id="KW-0413">Isomerase</keyword>
<protein>
    <recommendedName>
        <fullName evidence="2">peptidylprolyl isomerase</fullName>
        <ecNumber evidence="2">5.2.1.8</ecNumber>
    </recommendedName>
    <alternativeName>
        <fullName evidence="5">Rotamase</fullName>
    </alternativeName>
</protein>
<keyword evidence="3" id="KW-0697">Rotamase</keyword>
<keyword evidence="7" id="KW-1185">Reference proteome</keyword>
<dbReference type="InterPro" id="IPR050754">
    <property type="entry name" value="FKBP4/5/8-like"/>
</dbReference>
<evidence type="ECO:0000313" key="7">
    <source>
        <dbReference type="Proteomes" id="UP001165289"/>
    </source>
</evidence>
<evidence type="ECO:0000313" key="6">
    <source>
        <dbReference type="EMBL" id="KAI6650616.1"/>
    </source>
</evidence>
<comment type="caution">
    <text evidence="6">The sequence shown here is derived from an EMBL/GenBank/DDBJ whole genome shotgun (WGS) entry which is preliminary data.</text>
</comment>
<sequence>MSTQSIFLSDTPQIIRPGTGGSVRNFLSQVELRILTIPHPHPHLYITPDTICTQIESTRTISITIGRHESEIPYCLYDVILNMRAGEVLLLPLSFSGKLGCKHLETRSLTHSHTAVQIVSFKRYESLHTLSAGELLDEAERQKLSGNDLFKMESRGYATYHYSMAVKLCILANSHEDSAILLKKICISNLSACWLHFGNFERTVETTQKVLEIEPTNEKALYRQAVALKQLNEFDRALVNIKKILSFNSNNREAIQEMTLIRNRQKECLKKEREKYSKLFS</sequence>
<dbReference type="EMBL" id="JAKMXF010000310">
    <property type="protein sequence ID" value="KAI6650616.1"/>
    <property type="molecule type" value="Genomic_DNA"/>
</dbReference>
<dbReference type="Gene3D" id="1.25.40.10">
    <property type="entry name" value="Tetratricopeptide repeat domain"/>
    <property type="match status" value="1"/>
</dbReference>
<evidence type="ECO:0000256" key="3">
    <source>
        <dbReference type="ARBA" id="ARBA00023110"/>
    </source>
</evidence>
<dbReference type="Proteomes" id="UP001165289">
    <property type="component" value="Unassembled WGS sequence"/>
</dbReference>
<dbReference type="GO" id="GO:0003755">
    <property type="term" value="F:peptidyl-prolyl cis-trans isomerase activity"/>
    <property type="evidence" value="ECO:0007669"/>
    <property type="project" value="UniProtKB-EC"/>
</dbReference>
<comment type="catalytic activity">
    <reaction evidence="1">
        <text>[protein]-peptidylproline (omega=180) = [protein]-peptidylproline (omega=0)</text>
        <dbReference type="Rhea" id="RHEA:16237"/>
        <dbReference type="Rhea" id="RHEA-COMP:10747"/>
        <dbReference type="Rhea" id="RHEA-COMP:10748"/>
        <dbReference type="ChEBI" id="CHEBI:83833"/>
        <dbReference type="ChEBI" id="CHEBI:83834"/>
        <dbReference type="EC" id="5.2.1.8"/>
    </reaction>
</comment>
<dbReference type="PANTHER" id="PTHR46512:SF9">
    <property type="entry name" value="PEPTIDYLPROLYL ISOMERASE"/>
    <property type="match status" value="1"/>
</dbReference>
<proteinExistence type="predicted"/>